<keyword evidence="13" id="KW-1185">Reference proteome</keyword>
<dbReference type="InterPro" id="IPR023753">
    <property type="entry name" value="FAD/NAD-binding_dom"/>
</dbReference>
<feature type="domain" description="4Fe-4S ferredoxin-type" evidence="11">
    <location>
        <begin position="37"/>
        <end position="66"/>
    </location>
</feature>
<comment type="cofactor">
    <cofactor evidence="1">
        <name>FAD</name>
        <dbReference type="ChEBI" id="CHEBI:57692"/>
    </cofactor>
</comment>
<evidence type="ECO:0000256" key="7">
    <source>
        <dbReference type="ARBA" id="ARBA00023002"/>
    </source>
</evidence>
<keyword evidence="8" id="KW-0408">Iron</keyword>
<proteinExistence type="predicted"/>
<keyword evidence="4" id="KW-0479">Metal-binding</keyword>
<keyword evidence="5" id="KW-0274">FAD</keyword>
<dbReference type="RefSeq" id="WP_378566502.1">
    <property type="nucleotide sequence ID" value="NZ_JBHSDL010000028.1"/>
</dbReference>
<keyword evidence="3" id="KW-0285">Flavoprotein</keyword>
<dbReference type="Pfam" id="PF00037">
    <property type="entry name" value="Fer4"/>
    <property type="match status" value="1"/>
</dbReference>
<dbReference type="SUPFAM" id="SSF54862">
    <property type="entry name" value="4Fe-4S ferredoxins"/>
    <property type="match status" value="1"/>
</dbReference>
<name>A0ABV8VNF1_9NOCA</name>
<protein>
    <recommendedName>
        <fullName evidence="2">ferredoxin--NADP(+) reductase</fullName>
        <ecNumber evidence="2">1.18.1.2</ecNumber>
    </recommendedName>
</protein>
<evidence type="ECO:0000256" key="10">
    <source>
        <dbReference type="ARBA" id="ARBA00047776"/>
    </source>
</evidence>
<dbReference type="PROSITE" id="PS00198">
    <property type="entry name" value="4FE4S_FER_1"/>
    <property type="match status" value="1"/>
</dbReference>
<evidence type="ECO:0000256" key="8">
    <source>
        <dbReference type="ARBA" id="ARBA00023004"/>
    </source>
</evidence>
<dbReference type="Gene3D" id="3.30.70.20">
    <property type="match status" value="1"/>
</dbReference>
<evidence type="ECO:0000256" key="6">
    <source>
        <dbReference type="ARBA" id="ARBA00022857"/>
    </source>
</evidence>
<evidence type="ECO:0000259" key="11">
    <source>
        <dbReference type="PROSITE" id="PS51379"/>
    </source>
</evidence>
<dbReference type="PANTHER" id="PTHR48467">
    <property type="entry name" value="GLUTAMATE SYNTHASE 1 [NADH], CHLOROPLASTIC-LIKE"/>
    <property type="match status" value="1"/>
</dbReference>
<accession>A0ABV8VNF1</accession>
<keyword evidence="6" id="KW-0521">NADP</keyword>
<evidence type="ECO:0000256" key="5">
    <source>
        <dbReference type="ARBA" id="ARBA00022827"/>
    </source>
</evidence>
<evidence type="ECO:0000256" key="3">
    <source>
        <dbReference type="ARBA" id="ARBA00022630"/>
    </source>
</evidence>
<evidence type="ECO:0000256" key="1">
    <source>
        <dbReference type="ARBA" id="ARBA00001974"/>
    </source>
</evidence>
<reference evidence="13" key="1">
    <citation type="journal article" date="2019" name="Int. J. Syst. Evol. Microbiol.">
        <title>The Global Catalogue of Microorganisms (GCM) 10K type strain sequencing project: providing services to taxonomists for standard genome sequencing and annotation.</title>
        <authorList>
            <consortium name="The Broad Institute Genomics Platform"/>
            <consortium name="The Broad Institute Genome Sequencing Center for Infectious Disease"/>
            <person name="Wu L."/>
            <person name="Ma J."/>
        </authorList>
    </citation>
    <scope>NUCLEOTIDE SEQUENCE [LARGE SCALE GENOMIC DNA]</scope>
    <source>
        <strain evidence="13">IBRC-M 10490</strain>
    </source>
</reference>
<dbReference type="PANTHER" id="PTHR48467:SF1">
    <property type="entry name" value="GLUTAMATE SYNTHASE 1 [NADH], CHLOROPLASTIC-LIKE"/>
    <property type="match status" value="1"/>
</dbReference>
<dbReference type="Gene3D" id="3.50.50.60">
    <property type="entry name" value="FAD/NAD(P)-binding domain"/>
    <property type="match status" value="1"/>
</dbReference>
<dbReference type="Gene3D" id="3.40.50.720">
    <property type="entry name" value="NAD(P)-binding Rossmann-like Domain"/>
    <property type="match status" value="1"/>
</dbReference>
<dbReference type="Proteomes" id="UP001595844">
    <property type="component" value="Unassembled WGS sequence"/>
</dbReference>
<dbReference type="Pfam" id="PF07992">
    <property type="entry name" value="Pyr_redox_2"/>
    <property type="match status" value="1"/>
</dbReference>
<dbReference type="PROSITE" id="PS51379">
    <property type="entry name" value="4FE4S_FER_2"/>
    <property type="match status" value="2"/>
</dbReference>
<evidence type="ECO:0000256" key="4">
    <source>
        <dbReference type="ARBA" id="ARBA00022723"/>
    </source>
</evidence>
<dbReference type="InterPro" id="IPR017900">
    <property type="entry name" value="4Fe4S_Fe_S_CS"/>
</dbReference>
<keyword evidence="9" id="KW-0411">Iron-sulfur</keyword>
<comment type="caution">
    <text evidence="12">The sequence shown here is derived from an EMBL/GenBank/DDBJ whole genome shotgun (WGS) entry which is preliminary data.</text>
</comment>
<dbReference type="InterPro" id="IPR055275">
    <property type="entry name" value="Ferredox_Rdtase"/>
</dbReference>
<comment type="catalytic activity">
    <reaction evidence="10">
        <text>2 reduced [2Fe-2S]-[ferredoxin] + NADP(+) + H(+) = 2 oxidized [2Fe-2S]-[ferredoxin] + NADPH</text>
        <dbReference type="Rhea" id="RHEA:20125"/>
        <dbReference type="Rhea" id="RHEA-COMP:10000"/>
        <dbReference type="Rhea" id="RHEA-COMP:10001"/>
        <dbReference type="ChEBI" id="CHEBI:15378"/>
        <dbReference type="ChEBI" id="CHEBI:33737"/>
        <dbReference type="ChEBI" id="CHEBI:33738"/>
        <dbReference type="ChEBI" id="CHEBI:57783"/>
        <dbReference type="ChEBI" id="CHEBI:58349"/>
        <dbReference type="EC" id="1.18.1.2"/>
    </reaction>
</comment>
<keyword evidence="7" id="KW-0560">Oxidoreductase</keyword>
<evidence type="ECO:0000256" key="2">
    <source>
        <dbReference type="ARBA" id="ARBA00013223"/>
    </source>
</evidence>
<dbReference type="InterPro" id="IPR017896">
    <property type="entry name" value="4Fe4S_Fe-S-bd"/>
</dbReference>
<sequence length="567" mass="60555">MAYVITQNCCNDASCLAACPVGCIHPTPDEPNFATAEMLYIDPGTCIDCGACADWCPVDAIKSDRVLTPDQAPYPAMNAAYYADNPIQPGWRHRDAPPLVTIGRAPLRVAIVGAGPAAWYCAEELLGQPGVEVSMFDKLPTPYGLVRHGVAPDHPATKRVIDQFRFDRDQSARFGLFLNVEVGEHVGHAELMDHHHAVIYAYGAATDRRLDITGEDLPGSVAATRFVAWYNGHPDYADLDPDLTGRRVVIVGNGNVALDMARLVVTDPGKLAGTDMADHAVAALRRSNVEEVVILGRRGAADAAFTTPELLALTQLADVDVVVDAPDLTAELTAASNATVRGKLALLASLPDTAPDPGRKRIILRFSTVPLEIVGADRVEGVVVATTEVAAGADGVRRARVGDRTEIIDTALVIRSIGFRGTALPGVPFDEVTGTVPNEAGRVIDSASRHPLTGVYTSGWIKRGPSGVIGTNRLCAKETVANLLADFLADRLPTPRAAGSALTRLVRDRQPDTVDARGWAAIDRAERSGGAETGRPRRKFTDRAAMVEAARPHPVRRLALSVLTRSR</sequence>
<dbReference type="EMBL" id="JBHSDL010000028">
    <property type="protein sequence ID" value="MFC4376868.1"/>
    <property type="molecule type" value="Genomic_DNA"/>
</dbReference>
<organism evidence="12 13">
    <name type="scientific">Nocardia halotolerans</name>
    <dbReference type="NCBI Taxonomy" id="1755878"/>
    <lineage>
        <taxon>Bacteria</taxon>
        <taxon>Bacillati</taxon>
        <taxon>Actinomycetota</taxon>
        <taxon>Actinomycetes</taxon>
        <taxon>Mycobacteriales</taxon>
        <taxon>Nocardiaceae</taxon>
        <taxon>Nocardia</taxon>
    </lineage>
</organism>
<evidence type="ECO:0000256" key="9">
    <source>
        <dbReference type="ARBA" id="ARBA00023014"/>
    </source>
</evidence>
<evidence type="ECO:0000313" key="13">
    <source>
        <dbReference type="Proteomes" id="UP001595844"/>
    </source>
</evidence>
<feature type="domain" description="4Fe-4S ferredoxin-type" evidence="11">
    <location>
        <begin position="1"/>
        <end position="29"/>
    </location>
</feature>
<dbReference type="EC" id="1.18.1.2" evidence="2"/>
<dbReference type="InterPro" id="IPR036188">
    <property type="entry name" value="FAD/NAD-bd_sf"/>
</dbReference>
<evidence type="ECO:0000313" key="12">
    <source>
        <dbReference type="EMBL" id="MFC4376868.1"/>
    </source>
</evidence>
<dbReference type="PRINTS" id="PR00419">
    <property type="entry name" value="ADXRDTASE"/>
</dbReference>
<gene>
    <name evidence="12" type="ORF">ACFO5K_22515</name>
</gene>
<dbReference type="SUPFAM" id="SSF51971">
    <property type="entry name" value="Nucleotide-binding domain"/>
    <property type="match status" value="1"/>
</dbReference>